<feature type="transmembrane region" description="Helical" evidence="1">
    <location>
        <begin position="232"/>
        <end position="252"/>
    </location>
</feature>
<dbReference type="Pfam" id="PF09852">
    <property type="entry name" value="DUF2079"/>
    <property type="match status" value="1"/>
</dbReference>
<dbReference type="Proteomes" id="UP000236173">
    <property type="component" value="Unassembled WGS sequence"/>
</dbReference>
<gene>
    <name evidence="2" type="ORF">HRbin17_00823</name>
</gene>
<accession>A0A2H5XAV3</accession>
<dbReference type="PROSITE" id="PS51257">
    <property type="entry name" value="PROKAR_LIPOPROTEIN"/>
    <property type="match status" value="1"/>
</dbReference>
<sequence>MKRGREKNQFVAMGFVLCACLAFIGYFLWLQMRRYAQLGAYAFDLGIFQQAVWLMAQGKTPFVTVRGMNILGDHFTPILYLIAPFYRFWSHPFWLFLAQTLALAAGALPLYRLALRRTQKEWAAALIAIGYLLHPALFTMPLFDFHPVLLSVPFVLWAMDAADEGKPKVFAMAAVLAMACKQEIALTVSSLSAYAALFWKRRWAWWGVLGGITWAFAALKIMPYLAGAEQSAYLSLYARWGTTPLGIVWGILSRPMEALKELVFCQGHATAPGVYPLLLLSPFSFFPLLAPEVLLFGLPNYALNALNERVTLRELGYQYASTLIPWLALASVVAWTRLLKLGNELPQTSHRRWQFLVALAWLVCVSFSAYRYGPPVIQRFTSDMVPPKEAAAIVNFLNHHIPPDASVTAPTSLVPPLAHRERIYLFPNPFQQVAFGPSVEALKHQIEMRPKPLPENEFHRRMKEQSVDFIVLKARTNFWPLGADAYDTLAIHALTCSEYGIVAVRKDLLLLKRGANFVEGLRRINVNPSLPRERLREAVQIAWEQLKSVGW</sequence>
<reference evidence="3" key="1">
    <citation type="submission" date="2017-09" db="EMBL/GenBank/DDBJ databases">
        <title>Metaegenomics of thermophilic ammonia-oxidizing enrichment culture.</title>
        <authorList>
            <person name="Kato S."/>
            <person name="Suzuki K."/>
        </authorList>
    </citation>
    <scope>NUCLEOTIDE SEQUENCE [LARGE SCALE GENOMIC DNA]</scope>
</reference>
<organism evidence="2 3">
    <name type="scientific">Candidatus Fervidibacter japonicus</name>
    <dbReference type="NCBI Taxonomy" id="2035412"/>
    <lineage>
        <taxon>Bacteria</taxon>
        <taxon>Candidatus Fervidibacterota</taxon>
        <taxon>Candidatus Fervidibacter</taxon>
    </lineage>
</organism>
<feature type="transmembrane region" description="Helical" evidence="1">
    <location>
        <begin position="12"/>
        <end position="32"/>
    </location>
</feature>
<feature type="transmembrane region" description="Helical" evidence="1">
    <location>
        <begin position="92"/>
        <end position="111"/>
    </location>
</feature>
<keyword evidence="1" id="KW-0812">Transmembrane</keyword>
<dbReference type="InterPro" id="IPR018650">
    <property type="entry name" value="STSV1_Orf64"/>
</dbReference>
<dbReference type="AlphaFoldDB" id="A0A2H5XAV3"/>
<keyword evidence="1" id="KW-0472">Membrane</keyword>
<feature type="transmembrane region" description="Helical" evidence="1">
    <location>
        <begin position="316"/>
        <end position="335"/>
    </location>
</feature>
<protein>
    <recommendedName>
        <fullName evidence="4">DUF2079 domain-containing protein</fullName>
    </recommendedName>
</protein>
<keyword evidence="1" id="KW-1133">Transmembrane helix</keyword>
<evidence type="ECO:0008006" key="4">
    <source>
        <dbReference type="Google" id="ProtNLM"/>
    </source>
</evidence>
<dbReference type="EMBL" id="BEHT01000009">
    <property type="protein sequence ID" value="GBC98321.1"/>
    <property type="molecule type" value="Genomic_DNA"/>
</dbReference>
<evidence type="ECO:0000256" key="1">
    <source>
        <dbReference type="SAM" id="Phobius"/>
    </source>
</evidence>
<evidence type="ECO:0000313" key="3">
    <source>
        <dbReference type="Proteomes" id="UP000236173"/>
    </source>
</evidence>
<proteinExistence type="predicted"/>
<feature type="transmembrane region" description="Helical" evidence="1">
    <location>
        <begin position="273"/>
        <end position="296"/>
    </location>
</feature>
<evidence type="ECO:0000313" key="2">
    <source>
        <dbReference type="EMBL" id="GBC98321.1"/>
    </source>
</evidence>
<name>A0A2H5XAV3_9BACT</name>
<comment type="caution">
    <text evidence="2">The sequence shown here is derived from an EMBL/GenBank/DDBJ whole genome shotgun (WGS) entry which is preliminary data.</text>
</comment>
<feature type="transmembrane region" description="Helical" evidence="1">
    <location>
        <begin position="123"/>
        <end position="143"/>
    </location>
</feature>
<feature type="transmembrane region" description="Helical" evidence="1">
    <location>
        <begin position="68"/>
        <end position="86"/>
    </location>
</feature>
<feature type="transmembrane region" description="Helical" evidence="1">
    <location>
        <begin position="203"/>
        <end position="226"/>
    </location>
</feature>
<feature type="transmembrane region" description="Helical" evidence="1">
    <location>
        <begin position="355"/>
        <end position="373"/>
    </location>
</feature>
<feature type="transmembrane region" description="Helical" evidence="1">
    <location>
        <begin position="169"/>
        <end position="191"/>
    </location>
</feature>